<organism evidence="9 10">
    <name type="scientific">Crepidotus variabilis</name>
    <dbReference type="NCBI Taxonomy" id="179855"/>
    <lineage>
        <taxon>Eukaryota</taxon>
        <taxon>Fungi</taxon>
        <taxon>Dikarya</taxon>
        <taxon>Basidiomycota</taxon>
        <taxon>Agaricomycotina</taxon>
        <taxon>Agaricomycetes</taxon>
        <taxon>Agaricomycetidae</taxon>
        <taxon>Agaricales</taxon>
        <taxon>Agaricineae</taxon>
        <taxon>Crepidotaceae</taxon>
        <taxon>Crepidotus</taxon>
    </lineage>
</organism>
<dbReference type="PANTHER" id="PTHR10920:SF18">
    <property type="entry name" value="RRNA METHYLTRANSFERASE 2, MITOCHONDRIAL"/>
    <property type="match status" value="1"/>
</dbReference>
<accession>A0A9P6E5D0</accession>
<name>A0A9P6E5D0_9AGAR</name>
<evidence type="ECO:0000313" key="9">
    <source>
        <dbReference type="EMBL" id="KAF9522866.1"/>
    </source>
</evidence>
<proteinExistence type="inferred from homology"/>
<reference evidence="9" key="1">
    <citation type="submission" date="2020-11" db="EMBL/GenBank/DDBJ databases">
        <authorList>
            <consortium name="DOE Joint Genome Institute"/>
            <person name="Ahrendt S."/>
            <person name="Riley R."/>
            <person name="Andreopoulos W."/>
            <person name="Labutti K."/>
            <person name="Pangilinan J."/>
            <person name="Ruiz-Duenas F.J."/>
            <person name="Barrasa J.M."/>
            <person name="Sanchez-Garcia M."/>
            <person name="Camarero S."/>
            <person name="Miyauchi S."/>
            <person name="Serrano A."/>
            <person name="Linde D."/>
            <person name="Babiker R."/>
            <person name="Drula E."/>
            <person name="Ayuso-Fernandez I."/>
            <person name="Pacheco R."/>
            <person name="Padilla G."/>
            <person name="Ferreira P."/>
            <person name="Barriuso J."/>
            <person name="Kellner H."/>
            <person name="Castanera R."/>
            <person name="Alfaro M."/>
            <person name="Ramirez L."/>
            <person name="Pisabarro A.G."/>
            <person name="Kuo A."/>
            <person name="Tritt A."/>
            <person name="Lipzen A."/>
            <person name="He G."/>
            <person name="Yan M."/>
            <person name="Ng V."/>
            <person name="Cullen D."/>
            <person name="Martin F."/>
            <person name="Rosso M.-N."/>
            <person name="Henrissat B."/>
            <person name="Hibbett D."/>
            <person name="Martinez A.T."/>
            <person name="Grigoriev I.V."/>
        </authorList>
    </citation>
    <scope>NUCLEOTIDE SEQUENCE</scope>
    <source>
        <strain evidence="9">CBS 506.95</strain>
    </source>
</reference>
<evidence type="ECO:0000259" key="8">
    <source>
        <dbReference type="Pfam" id="PF01728"/>
    </source>
</evidence>
<gene>
    <name evidence="9" type="ORF">CPB83DRAFT_863797</name>
</gene>
<sequence>MRPTFILHKSKSSTQWLARQSRDPYVKRRLSPSAFPSTTGSLSQSPASSLDADASASEVVARPVLLPSIQYRARSAFKLLEINSHPSMGGFLDYEDVNAVVDLGGAPGGWSQVVAAKFGWLGNSDAEGVLVTENRTQVNKQAVEAENSNIDEGDQFDYHPKKKQKPKKAKKPPPVEEDLSGWDPLNVDNLLPESSIGRTSTKGRGTIIAVDLLPILSIPGVQTIRGDFHDPSTSESIQRLLCHSSNTFLKADVILSDIASNSTGNTAHDIQSSLSICESVLEFAKWNLRSAESVGRRKGGVLLMKFFSHPLLDAFRRESLEPNFNYVHYVKPDSSRSGSKEGYFLCQGWIP</sequence>
<comment type="caution">
    <text evidence="9">The sequence shown here is derived from an EMBL/GenBank/DDBJ whole genome shotgun (WGS) entry which is preliminary data.</text>
</comment>
<dbReference type="GO" id="GO:0005739">
    <property type="term" value="C:mitochondrion"/>
    <property type="evidence" value="ECO:0007669"/>
    <property type="project" value="TreeGrafter"/>
</dbReference>
<feature type="region of interest" description="Disordered" evidence="7">
    <location>
        <begin position="1"/>
        <end position="49"/>
    </location>
</feature>
<keyword evidence="5" id="KW-0949">S-adenosyl-L-methionine</keyword>
<feature type="domain" description="Ribosomal RNA methyltransferase FtsJ" evidence="8">
    <location>
        <begin position="202"/>
        <end position="348"/>
    </location>
</feature>
<dbReference type="InterPro" id="IPR050082">
    <property type="entry name" value="RNA_methyltr_RlmE"/>
</dbReference>
<dbReference type="Pfam" id="PF01728">
    <property type="entry name" value="FtsJ"/>
    <property type="match status" value="2"/>
</dbReference>
<protein>
    <recommendedName>
        <fullName evidence="6">rRNA methyltransferase 2, mitochondrial</fullName>
    </recommendedName>
</protein>
<dbReference type="HAMAP" id="MF_01547">
    <property type="entry name" value="RNA_methyltr_E"/>
    <property type="match status" value="1"/>
</dbReference>
<dbReference type="Gene3D" id="3.40.50.150">
    <property type="entry name" value="Vaccinia Virus protein VP39"/>
    <property type="match status" value="1"/>
</dbReference>
<evidence type="ECO:0000256" key="6">
    <source>
        <dbReference type="ARBA" id="ARBA00041184"/>
    </source>
</evidence>
<dbReference type="Proteomes" id="UP000807306">
    <property type="component" value="Unassembled WGS sequence"/>
</dbReference>
<evidence type="ECO:0000256" key="1">
    <source>
        <dbReference type="ARBA" id="ARBA00009258"/>
    </source>
</evidence>
<dbReference type="PANTHER" id="PTHR10920">
    <property type="entry name" value="RIBOSOMAL RNA METHYLTRANSFERASE"/>
    <property type="match status" value="1"/>
</dbReference>
<dbReference type="InterPro" id="IPR002877">
    <property type="entry name" value="RNA_MeTrfase_FtsJ_dom"/>
</dbReference>
<dbReference type="InterPro" id="IPR015507">
    <property type="entry name" value="rRNA-MeTfrase_E"/>
</dbReference>
<dbReference type="AlphaFoldDB" id="A0A9P6E5D0"/>
<evidence type="ECO:0000256" key="4">
    <source>
        <dbReference type="ARBA" id="ARBA00022679"/>
    </source>
</evidence>
<keyword evidence="3 9" id="KW-0489">Methyltransferase</keyword>
<dbReference type="EMBL" id="MU157931">
    <property type="protein sequence ID" value="KAF9522866.1"/>
    <property type="molecule type" value="Genomic_DNA"/>
</dbReference>
<keyword evidence="10" id="KW-1185">Reference proteome</keyword>
<comment type="similarity">
    <text evidence="1">Belongs to the class I-like SAM-binding methyltransferase superfamily. RNA methyltransferase RlmE family.</text>
</comment>
<feature type="domain" description="Ribosomal RNA methyltransferase FtsJ" evidence="8">
    <location>
        <begin position="71"/>
        <end position="162"/>
    </location>
</feature>
<feature type="region of interest" description="Disordered" evidence="7">
    <location>
        <begin position="143"/>
        <end position="184"/>
    </location>
</feature>
<evidence type="ECO:0000313" key="10">
    <source>
        <dbReference type="Proteomes" id="UP000807306"/>
    </source>
</evidence>
<feature type="compositionally biased region" description="Basic residues" evidence="7">
    <location>
        <begin position="160"/>
        <end position="171"/>
    </location>
</feature>
<dbReference type="OrthoDB" id="20105at2759"/>
<dbReference type="SUPFAM" id="SSF53335">
    <property type="entry name" value="S-adenosyl-L-methionine-dependent methyltransferases"/>
    <property type="match status" value="1"/>
</dbReference>
<evidence type="ECO:0000256" key="2">
    <source>
        <dbReference type="ARBA" id="ARBA00022552"/>
    </source>
</evidence>
<keyword evidence="4" id="KW-0808">Transferase</keyword>
<evidence type="ECO:0000256" key="5">
    <source>
        <dbReference type="ARBA" id="ARBA00022691"/>
    </source>
</evidence>
<evidence type="ECO:0000256" key="3">
    <source>
        <dbReference type="ARBA" id="ARBA00022603"/>
    </source>
</evidence>
<dbReference type="GO" id="GO:0008650">
    <property type="term" value="F:rRNA (uridine-2'-O-)-methyltransferase activity"/>
    <property type="evidence" value="ECO:0007669"/>
    <property type="project" value="TreeGrafter"/>
</dbReference>
<evidence type="ECO:0000256" key="7">
    <source>
        <dbReference type="SAM" id="MobiDB-lite"/>
    </source>
</evidence>
<keyword evidence="2" id="KW-0698">rRNA processing</keyword>
<dbReference type="InterPro" id="IPR029063">
    <property type="entry name" value="SAM-dependent_MTases_sf"/>
</dbReference>